<comment type="caution">
    <text evidence="2">The sequence shown here is derived from an EMBL/GenBank/DDBJ whole genome shotgun (WGS) entry which is preliminary data.</text>
</comment>
<dbReference type="EMBL" id="VLLB01000004">
    <property type="protein sequence ID" value="TWI65524.1"/>
    <property type="molecule type" value="Genomic_DNA"/>
</dbReference>
<evidence type="ECO:0000313" key="2">
    <source>
        <dbReference type="EMBL" id="TWI65524.1"/>
    </source>
</evidence>
<dbReference type="Proteomes" id="UP000318431">
    <property type="component" value="Unassembled WGS sequence"/>
</dbReference>
<dbReference type="OrthoDB" id="5702022at2"/>
<proteinExistence type="predicted"/>
<evidence type="ECO:0000313" key="3">
    <source>
        <dbReference type="Proteomes" id="UP000318431"/>
    </source>
</evidence>
<reference evidence="2 3" key="1">
    <citation type="journal article" date="2015" name="Stand. Genomic Sci.">
        <title>Genomic Encyclopedia of Bacterial and Archaeal Type Strains, Phase III: the genomes of soil and plant-associated and newly described type strains.</title>
        <authorList>
            <person name="Whitman W.B."/>
            <person name="Woyke T."/>
            <person name="Klenk H.P."/>
            <person name="Zhou Y."/>
            <person name="Lilburn T.G."/>
            <person name="Beck B.J."/>
            <person name="De Vos P."/>
            <person name="Vandamme P."/>
            <person name="Eisen J.A."/>
            <person name="Garrity G."/>
            <person name="Hugenholtz P."/>
            <person name="Kyrpides N.C."/>
        </authorList>
    </citation>
    <scope>NUCLEOTIDE SEQUENCE [LARGE SCALE GENOMIC DNA]</scope>
    <source>
        <strain evidence="2 3">CGMCC 1.10822</strain>
    </source>
</reference>
<organism evidence="2 3">
    <name type="scientific">Pseudoduganella lurida</name>
    <dbReference type="NCBI Taxonomy" id="1036180"/>
    <lineage>
        <taxon>Bacteria</taxon>
        <taxon>Pseudomonadati</taxon>
        <taxon>Pseudomonadota</taxon>
        <taxon>Betaproteobacteria</taxon>
        <taxon>Burkholderiales</taxon>
        <taxon>Oxalobacteraceae</taxon>
        <taxon>Telluria group</taxon>
        <taxon>Pseudoduganella</taxon>
    </lineage>
</organism>
<sequence>MSFSDDTLMAYAAGELDAATRRAVEEACARDLSLARRVAQYKMRRANAFGGFAAGDDGQHRAARQATIVSLDAVRARREASQLAARKAATRERRWSWPEWTALAAVLAMGVLAGKFGLDYLQADSPKVDMIASHDGTLTAQGRLATALEQQPAMPSGAAGAATSAAAAAAGAVRIGLSFVSTDGSYCRSFASGTGTIELDGVACKTGQEWRVPVLLQNPYQLAAGAAGARAGVKVDAKADARPASLDMPPQVKEAIERRIAGDPLDPKGEQEAMQRGWQR</sequence>
<dbReference type="RefSeq" id="WP_145649796.1">
    <property type="nucleotide sequence ID" value="NZ_VLLB01000004.1"/>
</dbReference>
<evidence type="ECO:0000256" key="1">
    <source>
        <dbReference type="SAM" id="MobiDB-lite"/>
    </source>
</evidence>
<protein>
    <recommendedName>
        <fullName evidence="4">Anti-sigma factor</fullName>
    </recommendedName>
</protein>
<gene>
    <name evidence="2" type="ORF">IP91_02934</name>
</gene>
<dbReference type="AlphaFoldDB" id="A0A562RAD1"/>
<feature type="region of interest" description="Disordered" evidence="1">
    <location>
        <begin position="259"/>
        <end position="280"/>
    </location>
</feature>
<name>A0A562RAD1_9BURK</name>
<evidence type="ECO:0008006" key="4">
    <source>
        <dbReference type="Google" id="ProtNLM"/>
    </source>
</evidence>
<keyword evidence="3" id="KW-1185">Reference proteome</keyword>
<feature type="compositionally biased region" description="Basic and acidic residues" evidence="1">
    <location>
        <begin position="259"/>
        <end position="273"/>
    </location>
</feature>
<accession>A0A562RAD1</accession>